<sequence length="322" mass="35467">MNQYRIYHLYTYRITYKVEYFATYIDSGSRTCLCKSTLKDCGDHSFRCNFFFPFNGRYAVVTAGANKGIGFEICRQLASQGIIVLLTARDKKRGVDAVELKESNDFSDQDLLFHQLDVEDSSSVASLAEFVKTQFGRLDILVNNAGIGGSLVDTDALKAATAAAGGVSINQVRFLMARRTHINWKAISTHTYELTLECVETNYCGTRRMVEALLPLLQLSQSPRIVNVSSTMGKLKDVKAGSQEAKGWPIAYSVSKAAIIAYTRILAKKLANFKVNCVCPGSTSTDLNYRTGKQTTAESAESPVMLALLPDDGPSGLFFLHK</sequence>
<dbReference type="SUPFAM" id="SSF51735">
    <property type="entry name" value="NAD(P)-binding Rossmann-fold domains"/>
    <property type="match status" value="1"/>
</dbReference>
<dbReference type="InterPro" id="IPR002347">
    <property type="entry name" value="SDR_fam"/>
</dbReference>
<dbReference type="AlphaFoldDB" id="A0A068VC15"/>
<dbReference type="Gene3D" id="3.40.50.720">
    <property type="entry name" value="NAD(P)-binding Rossmann-like Domain"/>
    <property type="match status" value="1"/>
</dbReference>
<comment type="similarity">
    <text evidence="1 4">Belongs to the short-chain dehydrogenases/reductases (SDR) family.</text>
</comment>
<evidence type="ECO:0000313" key="5">
    <source>
        <dbReference type="EMBL" id="CDP18266.1"/>
    </source>
</evidence>
<accession>A0A068VC15</accession>
<evidence type="ECO:0000256" key="1">
    <source>
        <dbReference type="ARBA" id="ARBA00006484"/>
    </source>
</evidence>
<evidence type="ECO:0000256" key="4">
    <source>
        <dbReference type="RuleBase" id="RU000363"/>
    </source>
</evidence>
<dbReference type="GO" id="GO:0016491">
    <property type="term" value="F:oxidoreductase activity"/>
    <property type="evidence" value="ECO:0007669"/>
    <property type="project" value="UniProtKB-KW"/>
</dbReference>
<evidence type="ECO:0000313" key="6">
    <source>
        <dbReference type="Proteomes" id="UP000295252"/>
    </source>
</evidence>
<evidence type="ECO:0000256" key="3">
    <source>
        <dbReference type="ARBA" id="ARBA00023002"/>
    </source>
</evidence>
<dbReference type="PANTHER" id="PTHR43490">
    <property type="entry name" value="(+)-NEOMENTHOL DEHYDROGENASE"/>
    <property type="match status" value="1"/>
</dbReference>
<dbReference type="GO" id="GO:0016020">
    <property type="term" value="C:membrane"/>
    <property type="evidence" value="ECO:0007669"/>
    <property type="project" value="TreeGrafter"/>
</dbReference>
<reference evidence="6" key="1">
    <citation type="journal article" date="2014" name="Science">
        <title>The coffee genome provides insight into the convergent evolution of caffeine biosynthesis.</title>
        <authorList>
            <person name="Denoeud F."/>
            <person name="Carretero-Paulet L."/>
            <person name="Dereeper A."/>
            <person name="Droc G."/>
            <person name="Guyot R."/>
            <person name="Pietrella M."/>
            <person name="Zheng C."/>
            <person name="Alberti A."/>
            <person name="Anthony F."/>
            <person name="Aprea G."/>
            <person name="Aury J.M."/>
            <person name="Bento P."/>
            <person name="Bernard M."/>
            <person name="Bocs S."/>
            <person name="Campa C."/>
            <person name="Cenci A."/>
            <person name="Combes M.C."/>
            <person name="Crouzillat D."/>
            <person name="Da Silva C."/>
            <person name="Daddiego L."/>
            <person name="De Bellis F."/>
            <person name="Dussert S."/>
            <person name="Garsmeur O."/>
            <person name="Gayraud T."/>
            <person name="Guignon V."/>
            <person name="Jahn K."/>
            <person name="Jamilloux V."/>
            <person name="Joet T."/>
            <person name="Labadie K."/>
            <person name="Lan T."/>
            <person name="Leclercq J."/>
            <person name="Lepelley M."/>
            <person name="Leroy T."/>
            <person name="Li L.T."/>
            <person name="Librado P."/>
            <person name="Lopez L."/>
            <person name="Munoz A."/>
            <person name="Noel B."/>
            <person name="Pallavicini A."/>
            <person name="Perrotta G."/>
            <person name="Poncet V."/>
            <person name="Pot D."/>
            <person name="Priyono X."/>
            <person name="Rigoreau M."/>
            <person name="Rouard M."/>
            <person name="Rozas J."/>
            <person name="Tranchant-Dubreuil C."/>
            <person name="VanBuren R."/>
            <person name="Zhang Q."/>
            <person name="Andrade A.C."/>
            <person name="Argout X."/>
            <person name="Bertrand B."/>
            <person name="de Kochko A."/>
            <person name="Graziosi G."/>
            <person name="Henry R.J."/>
            <person name="Jayarama X."/>
            <person name="Ming R."/>
            <person name="Nagai C."/>
            <person name="Rounsley S."/>
            <person name="Sankoff D."/>
            <person name="Giuliano G."/>
            <person name="Albert V.A."/>
            <person name="Wincker P."/>
            <person name="Lashermes P."/>
        </authorList>
    </citation>
    <scope>NUCLEOTIDE SEQUENCE [LARGE SCALE GENOMIC DNA]</scope>
    <source>
        <strain evidence="6">cv. DH200-94</strain>
    </source>
</reference>
<dbReference type="PRINTS" id="PR00080">
    <property type="entry name" value="SDRFAMILY"/>
</dbReference>
<dbReference type="OMA" id="RTHINWK"/>
<dbReference type="EMBL" id="HG739305">
    <property type="protein sequence ID" value="CDP18266.1"/>
    <property type="molecule type" value="Genomic_DNA"/>
</dbReference>
<organism evidence="5 6">
    <name type="scientific">Coffea canephora</name>
    <name type="common">Robusta coffee</name>
    <dbReference type="NCBI Taxonomy" id="49390"/>
    <lineage>
        <taxon>Eukaryota</taxon>
        <taxon>Viridiplantae</taxon>
        <taxon>Streptophyta</taxon>
        <taxon>Embryophyta</taxon>
        <taxon>Tracheophyta</taxon>
        <taxon>Spermatophyta</taxon>
        <taxon>Magnoliopsida</taxon>
        <taxon>eudicotyledons</taxon>
        <taxon>Gunneridae</taxon>
        <taxon>Pentapetalae</taxon>
        <taxon>asterids</taxon>
        <taxon>lamiids</taxon>
        <taxon>Gentianales</taxon>
        <taxon>Rubiaceae</taxon>
        <taxon>Ixoroideae</taxon>
        <taxon>Gardenieae complex</taxon>
        <taxon>Bertiereae - Coffeeae clade</taxon>
        <taxon>Coffeeae</taxon>
        <taxon>Coffea</taxon>
    </lineage>
</organism>
<gene>
    <name evidence="5" type="ORF">GSCOC_T00011991001</name>
</gene>
<dbReference type="PRINTS" id="PR00081">
    <property type="entry name" value="GDHRDH"/>
</dbReference>
<keyword evidence="6" id="KW-1185">Reference proteome</keyword>
<dbReference type="PANTHER" id="PTHR43490:SF98">
    <property type="entry name" value="OS02G0640600 PROTEIN"/>
    <property type="match status" value="1"/>
</dbReference>
<dbReference type="Pfam" id="PF00106">
    <property type="entry name" value="adh_short"/>
    <property type="match status" value="2"/>
</dbReference>
<dbReference type="InParanoid" id="A0A068VC15"/>
<dbReference type="Gramene" id="CDP18266">
    <property type="protein sequence ID" value="CDP18266"/>
    <property type="gene ID" value="GSCOC_T00011991001"/>
</dbReference>
<evidence type="ECO:0000256" key="2">
    <source>
        <dbReference type="ARBA" id="ARBA00022857"/>
    </source>
</evidence>
<keyword evidence="2" id="KW-0521">NADP</keyword>
<dbReference type="InterPro" id="IPR036291">
    <property type="entry name" value="NAD(P)-bd_dom_sf"/>
</dbReference>
<protein>
    <submittedName>
        <fullName evidence="5">Uncharacterized protein</fullName>
    </submittedName>
</protein>
<name>A0A068VC15_COFCA</name>
<dbReference type="STRING" id="49390.A0A068VC15"/>
<keyword evidence="3" id="KW-0560">Oxidoreductase</keyword>
<proteinExistence type="inferred from homology"/>
<dbReference type="Proteomes" id="UP000295252">
    <property type="component" value="Chromosome II"/>
</dbReference>
<dbReference type="PhylomeDB" id="A0A068VC15"/>